<organism evidence="2 3">
    <name type="scientific">Limosilactobacillus equigenerosi DSM 18793 = JCM 14505</name>
    <dbReference type="NCBI Taxonomy" id="1423742"/>
    <lineage>
        <taxon>Bacteria</taxon>
        <taxon>Bacillati</taxon>
        <taxon>Bacillota</taxon>
        <taxon>Bacilli</taxon>
        <taxon>Lactobacillales</taxon>
        <taxon>Lactobacillaceae</taxon>
        <taxon>Limosilactobacillus</taxon>
    </lineage>
</organism>
<dbReference type="InterPro" id="IPR007737">
    <property type="entry name" value="Mga_HTH"/>
</dbReference>
<dbReference type="AlphaFoldDB" id="A0A0R1UF48"/>
<dbReference type="Proteomes" id="UP000051084">
    <property type="component" value="Unassembled WGS sequence"/>
</dbReference>
<name>A0A0R1UF48_9LACO</name>
<dbReference type="PATRIC" id="fig|1423742.4.peg.466"/>
<feature type="domain" description="Mga helix-turn-helix" evidence="1">
    <location>
        <begin position="77"/>
        <end position="153"/>
    </location>
</feature>
<reference evidence="2 3" key="1">
    <citation type="journal article" date="2015" name="Genome Announc.">
        <title>Expanding the biotechnology potential of lactobacilli through comparative genomics of 213 strains and associated genera.</title>
        <authorList>
            <person name="Sun Z."/>
            <person name="Harris H.M."/>
            <person name="McCann A."/>
            <person name="Guo C."/>
            <person name="Argimon S."/>
            <person name="Zhang W."/>
            <person name="Yang X."/>
            <person name="Jeffery I.B."/>
            <person name="Cooney J.C."/>
            <person name="Kagawa T.F."/>
            <person name="Liu W."/>
            <person name="Song Y."/>
            <person name="Salvetti E."/>
            <person name="Wrobel A."/>
            <person name="Rasinkangas P."/>
            <person name="Parkhill J."/>
            <person name="Rea M.C."/>
            <person name="O'Sullivan O."/>
            <person name="Ritari J."/>
            <person name="Douillard F.P."/>
            <person name="Paul Ross R."/>
            <person name="Yang R."/>
            <person name="Briner A.E."/>
            <person name="Felis G.E."/>
            <person name="de Vos W.M."/>
            <person name="Barrangou R."/>
            <person name="Klaenhammer T.R."/>
            <person name="Caufield P.W."/>
            <person name="Cui Y."/>
            <person name="Zhang H."/>
            <person name="O'Toole P.W."/>
        </authorList>
    </citation>
    <scope>NUCLEOTIDE SEQUENCE [LARGE SCALE GENOMIC DNA]</scope>
    <source>
        <strain evidence="2 3">DSM 18793</strain>
    </source>
</reference>
<gene>
    <name evidence="2" type="ORF">FC21_GL000447</name>
</gene>
<dbReference type="EMBL" id="AZGC01000064">
    <property type="protein sequence ID" value="KRL92070.1"/>
    <property type="molecule type" value="Genomic_DNA"/>
</dbReference>
<evidence type="ECO:0000313" key="2">
    <source>
        <dbReference type="EMBL" id="KRL92070.1"/>
    </source>
</evidence>
<dbReference type="Pfam" id="PF05043">
    <property type="entry name" value="Mga"/>
    <property type="match status" value="1"/>
</dbReference>
<proteinExistence type="predicted"/>
<comment type="caution">
    <text evidence="2">The sequence shown here is derived from an EMBL/GenBank/DDBJ whole genome shotgun (WGS) entry which is preliminary data.</text>
</comment>
<protein>
    <recommendedName>
        <fullName evidence="1">Mga helix-turn-helix domain-containing protein</fullName>
    </recommendedName>
</protein>
<keyword evidence="3" id="KW-1185">Reference proteome</keyword>
<dbReference type="STRING" id="417373.GCA_001570685_01249"/>
<sequence>MLDKFIEPTINRKIIITEAIYTNPGINLERLAKLTSINLQSTRRLLKELLNDSQLSLTKQNKQYYIDPEQDLVAYHTNLYQQSPFLTFLYFVLTNHNQNVSVTNISFVLNRSVSSVYETRRFTQQVLKHFDLTIHKNMVTGNELNQRLLISLLITKYHFDAAESDASTQFNNNLLTQLTREQFQTNELLPENNRFLLNLINIGFKRSKYSHNLPNLALINHFQQTQFMHRVKNVINNYRQQIHLSSSLNSHDYQYFTYVFFIASPFIYSDDLYQLILNFPVYNQIQQRLTSFSPLGYSLSPSSVQSLITDIFRHTFVGRFYFNNHSVYEEIKTMNAELSPVLLQWTSNLLKEAFHAALNTYFVHKTALIIQSLLVSQFDYKLDILVASNNLAIIDNLKIIINTLPTDSFRLINNHQASQCVDYHHHDLVIITDSRAAFPTESITNYHPNQIMILQINQADLLLFKNQLINLYEQRKTARFKNQLAKLSI</sequence>
<accession>A0A0R1UF48</accession>
<dbReference type="RefSeq" id="WP_056995847.1">
    <property type="nucleotide sequence ID" value="NZ_AZGC01000064.1"/>
</dbReference>
<evidence type="ECO:0000259" key="1">
    <source>
        <dbReference type="Pfam" id="PF05043"/>
    </source>
</evidence>
<evidence type="ECO:0000313" key="3">
    <source>
        <dbReference type="Proteomes" id="UP000051084"/>
    </source>
</evidence>